<evidence type="ECO:0000313" key="4">
    <source>
        <dbReference type="Proteomes" id="UP000093795"/>
    </source>
</evidence>
<dbReference type="OrthoDB" id="4419061at2"/>
<dbReference type="Pfam" id="PF02720">
    <property type="entry name" value="DUF222"/>
    <property type="match status" value="1"/>
</dbReference>
<gene>
    <name evidence="3" type="ORF">A9X01_02180</name>
</gene>
<dbReference type="Proteomes" id="UP000093795">
    <property type="component" value="Unassembled WGS sequence"/>
</dbReference>
<dbReference type="AlphaFoldDB" id="A0A1A3C0R8"/>
<dbReference type="InterPro" id="IPR003615">
    <property type="entry name" value="HNH_nuc"/>
</dbReference>
<dbReference type="InterPro" id="IPR003870">
    <property type="entry name" value="DUF222"/>
</dbReference>
<proteinExistence type="predicted"/>
<protein>
    <recommendedName>
        <fullName evidence="2">HNH nuclease domain-containing protein</fullName>
    </recommendedName>
</protein>
<feature type="compositionally biased region" description="Basic and acidic residues" evidence="1">
    <location>
        <begin position="18"/>
        <end position="39"/>
    </location>
</feature>
<dbReference type="RefSeq" id="WP_065122149.1">
    <property type="nucleotide sequence ID" value="NZ_LZKQ01000212.1"/>
</dbReference>
<accession>A0A1A3C0R8</accession>
<evidence type="ECO:0000256" key="1">
    <source>
        <dbReference type="SAM" id="MobiDB-lite"/>
    </source>
</evidence>
<organism evidence="3 4">
    <name type="scientific">Mycobacterium asiaticum</name>
    <dbReference type="NCBI Taxonomy" id="1790"/>
    <lineage>
        <taxon>Bacteria</taxon>
        <taxon>Bacillati</taxon>
        <taxon>Actinomycetota</taxon>
        <taxon>Actinomycetes</taxon>
        <taxon>Mycobacteriales</taxon>
        <taxon>Mycobacteriaceae</taxon>
        <taxon>Mycobacterium</taxon>
    </lineage>
</organism>
<reference evidence="3 4" key="1">
    <citation type="submission" date="2016-06" db="EMBL/GenBank/DDBJ databases">
        <authorList>
            <person name="Kjaerup R.B."/>
            <person name="Dalgaard T.S."/>
            <person name="Juul-Madsen H.R."/>
        </authorList>
    </citation>
    <scope>NUCLEOTIDE SEQUENCE [LARGE SCALE GENOMIC DNA]</scope>
    <source>
        <strain evidence="3 4">1081914.2</strain>
    </source>
</reference>
<feature type="region of interest" description="Disordered" evidence="1">
    <location>
        <begin position="14"/>
        <end position="46"/>
    </location>
</feature>
<feature type="non-terminal residue" evidence="3">
    <location>
        <position position="1"/>
    </location>
</feature>
<dbReference type="EMBL" id="LZKQ01000212">
    <property type="protein sequence ID" value="OBI80228.1"/>
    <property type="molecule type" value="Genomic_DNA"/>
</dbReference>
<feature type="domain" description="HNH nuclease" evidence="2">
    <location>
        <begin position="134"/>
        <end position="187"/>
    </location>
</feature>
<evidence type="ECO:0000259" key="2">
    <source>
        <dbReference type="SMART" id="SM00507"/>
    </source>
</evidence>
<evidence type="ECO:0000313" key="3">
    <source>
        <dbReference type="EMBL" id="OBI80228.1"/>
    </source>
</evidence>
<dbReference type="STRING" id="1790.A5645_13000"/>
<name>A0A1A3C0R8_MYCAS</name>
<dbReference type="CDD" id="cd00085">
    <property type="entry name" value="HNHc"/>
    <property type="match status" value="1"/>
</dbReference>
<dbReference type="SMART" id="SM00507">
    <property type="entry name" value="HNHc"/>
    <property type="match status" value="1"/>
</dbReference>
<sequence>RALIEAAWAKLAAPGMAHPDDDTPRVDGEPDEDTARGDTRSTGQRNHDALAAAIRTLFASEQLGQHRGLPVTVIVTTTLKDLEAGTGKARTSGGSLVPMADLIRMAAQGAHHYLAVFDQAKPLALYHAKRFANPAQRLMLHALDRGCTRPGCDQPAYHSEVHHVTGWTTTGRTDITDLTLACGPDNRLAEKGWTTRKNTRGHTEWLPPAHLDHGQPRINTFHHPEKLFADNDDDDAP</sequence>
<comment type="caution">
    <text evidence="3">The sequence shown here is derived from an EMBL/GenBank/DDBJ whole genome shotgun (WGS) entry which is preliminary data.</text>
</comment>